<dbReference type="GO" id="GO:0015031">
    <property type="term" value="P:protein transport"/>
    <property type="evidence" value="ECO:0007669"/>
    <property type="project" value="TreeGrafter"/>
</dbReference>
<proteinExistence type="inferred from homology"/>
<dbReference type="SUPFAM" id="SSF81296">
    <property type="entry name" value="E set domains"/>
    <property type="match status" value="2"/>
</dbReference>
<feature type="domain" description="Arrestin C-terminal-like" evidence="2">
    <location>
        <begin position="177"/>
        <end position="307"/>
    </location>
</feature>
<dbReference type="GO" id="GO:0005886">
    <property type="term" value="C:plasma membrane"/>
    <property type="evidence" value="ECO:0007669"/>
    <property type="project" value="TreeGrafter"/>
</dbReference>
<dbReference type="Proteomes" id="UP000829720">
    <property type="component" value="Unassembled WGS sequence"/>
</dbReference>
<dbReference type="GO" id="GO:0007399">
    <property type="term" value="P:nervous system development"/>
    <property type="evidence" value="ECO:0007669"/>
    <property type="project" value="UniProtKB-ARBA"/>
</dbReference>
<name>A0A8T3DU12_9TELE</name>
<gene>
    <name evidence="3" type="ORF">AGOR_G00049670</name>
</gene>
<dbReference type="InterPro" id="IPR011021">
    <property type="entry name" value="Arrestin-like_N"/>
</dbReference>
<dbReference type="PANTHER" id="PTHR11188">
    <property type="entry name" value="ARRESTIN DOMAIN CONTAINING PROTEIN"/>
    <property type="match status" value="1"/>
</dbReference>
<dbReference type="AlphaFoldDB" id="A0A8T3DU12"/>
<accession>A0A8T3DU12</accession>
<dbReference type="InterPro" id="IPR011022">
    <property type="entry name" value="Arrestin_C-like"/>
</dbReference>
<evidence type="ECO:0000259" key="2">
    <source>
        <dbReference type="SMART" id="SM01017"/>
    </source>
</evidence>
<comment type="caution">
    <text evidence="3">The sequence shown here is derived from an EMBL/GenBank/DDBJ whole genome shotgun (WGS) entry which is preliminary data.</text>
</comment>
<dbReference type="SMART" id="SM01017">
    <property type="entry name" value="Arrestin_C"/>
    <property type="match status" value="1"/>
</dbReference>
<dbReference type="InterPro" id="IPR014752">
    <property type="entry name" value="Arrestin-like_C"/>
</dbReference>
<evidence type="ECO:0000313" key="4">
    <source>
        <dbReference type="Proteomes" id="UP000829720"/>
    </source>
</evidence>
<reference evidence="3" key="1">
    <citation type="submission" date="2021-01" db="EMBL/GenBank/DDBJ databases">
        <authorList>
            <person name="Zahm M."/>
            <person name="Roques C."/>
            <person name="Cabau C."/>
            <person name="Klopp C."/>
            <person name="Donnadieu C."/>
            <person name="Jouanno E."/>
            <person name="Lampietro C."/>
            <person name="Louis A."/>
            <person name="Herpin A."/>
            <person name="Echchiki A."/>
            <person name="Berthelot C."/>
            <person name="Parey E."/>
            <person name="Roest-Crollius H."/>
            <person name="Braasch I."/>
            <person name="Postlethwait J."/>
            <person name="Bobe J."/>
            <person name="Montfort J."/>
            <person name="Bouchez O."/>
            <person name="Begum T."/>
            <person name="Mejri S."/>
            <person name="Adams A."/>
            <person name="Chen W.-J."/>
            <person name="Guiguen Y."/>
        </authorList>
    </citation>
    <scope>NUCLEOTIDE SEQUENCE</scope>
    <source>
        <tissue evidence="3">Blood</tissue>
    </source>
</reference>
<dbReference type="Gene3D" id="2.60.40.640">
    <property type="match status" value="2"/>
</dbReference>
<dbReference type="Pfam" id="PF00339">
    <property type="entry name" value="Arrestin_N"/>
    <property type="match status" value="1"/>
</dbReference>
<dbReference type="PANTHER" id="PTHR11188:SF135">
    <property type="entry name" value="ARRESTIN DOMAIN CONTAINING 3-LIKE-RELATED"/>
    <property type="match status" value="1"/>
</dbReference>
<keyword evidence="4" id="KW-1185">Reference proteome</keyword>
<sequence>MFAETFKSFTINFDALNERNTVSSGDLISGKIIFEISKKISISSLTLIAKGKAKVAWSRGTKKNRRHYSARQEYFRLSSEHIGQYNAVGASETVLEKGQHVYPFSIQLPHGNFPSSFQGVHGRVMYSLEVQIHRPWHLAKKFQIDMNFVSHIDANHPQLLVPLQASNSKNLCCLCCASGPISMNVRLERKGYVPGEMIKILAEFENSSSRTLVPKATLVQTQTCYTINRVSRTSSYKEIAKIDGRPVTPYTSGVWGDQMLQIPIHTPLTVSNCQILEVEYSLLMSLHIPRGHNLEVIFPLVICSIPVYYPPA</sequence>
<evidence type="ECO:0000256" key="1">
    <source>
        <dbReference type="ARBA" id="ARBA00005298"/>
    </source>
</evidence>
<comment type="similarity">
    <text evidence="1">Belongs to the arrestin family.</text>
</comment>
<dbReference type="InterPro" id="IPR014756">
    <property type="entry name" value="Ig_E-set"/>
</dbReference>
<dbReference type="OrthoDB" id="2333384at2759"/>
<protein>
    <recommendedName>
        <fullName evidence="2">Arrestin C-terminal-like domain-containing protein</fullName>
    </recommendedName>
</protein>
<evidence type="ECO:0000313" key="3">
    <source>
        <dbReference type="EMBL" id="KAI1900411.1"/>
    </source>
</evidence>
<dbReference type="Pfam" id="PF02752">
    <property type="entry name" value="Arrestin_C"/>
    <property type="match status" value="1"/>
</dbReference>
<organism evidence="3 4">
    <name type="scientific">Albula goreensis</name>
    <dbReference type="NCBI Taxonomy" id="1534307"/>
    <lineage>
        <taxon>Eukaryota</taxon>
        <taxon>Metazoa</taxon>
        <taxon>Chordata</taxon>
        <taxon>Craniata</taxon>
        <taxon>Vertebrata</taxon>
        <taxon>Euteleostomi</taxon>
        <taxon>Actinopterygii</taxon>
        <taxon>Neopterygii</taxon>
        <taxon>Teleostei</taxon>
        <taxon>Albuliformes</taxon>
        <taxon>Albulidae</taxon>
        <taxon>Albula</taxon>
    </lineage>
</organism>
<dbReference type="InterPro" id="IPR050357">
    <property type="entry name" value="Arrestin_domain-protein"/>
</dbReference>
<dbReference type="GO" id="GO:0005737">
    <property type="term" value="C:cytoplasm"/>
    <property type="evidence" value="ECO:0007669"/>
    <property type="project" value="TreeGrafter"/>
</dbReference>
<dbReference type="EMBL" id="JAERUA010000004">
    <property type="protein sequence ID" value="KAI1900411.1"/>
    <property type="molecule type" value="Genomic_DNA"/>
</dbReference>